<protein>
    <submittedName>
        <fullName evidence="2">PrgI family protein</fullName>
    </submittedName>
</protein>
<name>A0A6N2SC54_9FIRM</name>
<feature type="transmembrane region" description="Helical" evidence="1">
    <location>
        <begin position="52"/>
        <end position="73"/>
    </location>
</feature>
<keyword evidence="1" id="KW-1133">Transmembrane helix</keyword>
<accession>A0A6N2SC54</accession>
<dbReference type="RefSeq" id="WP_317347655.1">
    <property type="nucleotide sequence ID" value="NZ_CACRST010000010.1"/>
</dbReference>
<dbReference type="Pfam" id="PF12666">
    <property type="entry name" value="PrgI"/>
    <property type="match status" value="1"/>
</dbReference>
<organism evidence="2">
    <name type="scientific">Blautia glucerasea</name>
    <dbReference type="NCBI Taxonomy" id="536633"/>
    <lineage>
        <taxon>Bacteria</taxon>
        <taxon>Bacillati</taxon>
        <taxon>Bacillota</taxon>
        <taxon>Clostridia</taxon>
        <taxon>Lachnospirales</taxon>
        <taxon>Lachnospiraceae</taxon>
        <taxon>Blautia</taxon>
    </lineage>
</organism>
<keyword evidence="1" id="KW-0812">Transmembrane</keyword>
<feature type="transmembrane region" description="Helical" evidence="1">
    <location>
        <begin position="25"/>
        <end position="46"/>
    </location>
</feature>
<keyword evidence="1" id="KW-0472">Membrane</keyword>
<gene>
    <name evidence="2" type="ORF">BGLFYP119_01079</name>
</gene>
<dbReference type="InterPro" id="IPR024414">
    <property type="entry name" value="Uncharacterised_PrgI"/>
</dbReference>
<sequence length="139" mass="15862">MNIPMNKNMDEYKDDFYKGMDAKQVGFAVLVILMGGGAFLAAQYIFHVPQLLSVYVAMVFAAPPAVVGFIPVYDMPMLKFLAVRRKVIDNSLLVYDSEYLIQVDKTEKTDLQKKRKNVEKDRKVYFDEKEEGMEGGGYL</sequence>
<dbReference type="AlphaFoldDB" id="A0A6N2SC54"/>
<evidence type="ECO:0000313" key="2">
    <source>
        <dbReference type="EMBL" id="VYS91203.1"/>
    </source>
</evidence>
<reference evidence="2" key="1">
    <citation type="submission" date="2019-11" db="EMBL/GenBank/DDBJ databases">
        <authorList>
            <person name="Feng L."/>
        </authorList>
    </citation>
    <scope>NUCLEOTIDE SEQUENCE</scope>
    <source>
        <strain evidence="2">BgluceraseaLFYP119</strain>
    </source>
</reference>
<proteinExistence type="predicted"/>
<evidence type="ECO:0000256" key="1">
    <source>
        <dbReference type="SAM" id="Phobius"/>
    </source>
</evidence>
<dbReference type="EMBL" id="CACRST010000010">
    <property type="protein sequence ID" value="VYS91203.1"/>
    <property type="molecule type" value="Genomic_DNA"/>
</dbReference>